<dbReference type="OrthoDB" id="9845263at2"/>
<accession>A0A1T4MJG2</accession>
<organism evidence="1 2">
    <name type="scientific">Treponema berlinense</name>
    <dbReference type="NCBI Taxonomy" id="225004"/>
    <lineage>
        <taxon>Bacteria</taxon>
        <taxon>Pseudomonadati</taxon>
        <taxon>Spirochaetota</taxon>
        <taxon>Spirochaetia</taxon>
        <taxon>Spirochaetales</taxon>
        <taxon>Treponemataceae</taxon>
        <taxon>Treponema</taxon>
    </lineage>
</organism>
<dbReference type="STRING" id="225004.SAMN02745152_00876"/>
<evidence type="ECO:0008006" key="3">
    <source>
        <dbReference type="Google" id="ProtNLM"/>
    </source>
</evidence>
<name>A0A1T4MJG2_9SPIR</name>
<proteinExistence type="predicted"/>
<gene>
    <name evidence="1" type="ORF">SAMN02745152_00876</name>
</gene>
<dbReference type="Proteomes" id="UP000190395">
    <property type="component" value="Unassembled WGS sequence"/>
</dbReference>
<evidence type="ECO:0000313" key="1">
    <source>
        <dbReference type="EMBL" id="SJZ66975.1"/>
    </source>
</evidence>
<dbReference type="AlphaFoldDB" id="A0A1T4MJG2"/>
<evidence type="ECO:0000313" key="2">
    <source>
        <dbReference type="Proteomes" id="UP000190395"/>
    </source>
</evidence>
<sequence length="63" mass="7255">MLEQVRVTYAQKKLLNLLQERKLKSWCEEKNVPHATLYKLATGNMVPSFIVMSSLVPYFAPAE</sequence>
<reference evidence="1 2" key="1">
    <citation type="submission" date="2017-02" db="EMBL/GenBank/DDBJ databases">
        <authorList>
            <person name="Peterson S.W."/>
        </authorList>
    </citation>
    <scope>NUCLEOTIDE SEQUENCE [LARGE SCALE GENOMIC DNA]</scope>
    <source>
        <strain evidence="1 2">ATCC BAA-909</strain>
    </source>
</reference>
<dbReference type="GeneID" id="303367134"/>
<keyword evidence="2" id="KW-1185">Reference proteome</keyword>
<dbReference type="RefSeq" id="WP_078930632.1">
    <property type="nucleotide sequence ID" value="NZ_FUXC01000004.1"/>
</dbReference>
<dbReference type="EMBL" id="FUXC01000004">
    <property type="protein sequence ID" value="SJZ66975.1"/>
    <property type="molecule type" value="Genomic_DNA"/>
</dbReference>
<protein>
    <recommendedName>
        <fullName evidence="3">XRE family transcriptional regulator</fullName>
    </recommendedName>
</protein>